<comment type="caution">
    <text evidence="3">The sequence shown here is derived from an EMBL/GenBank/DDBJ whole genome shotgun (WGS) entry which is preliminary data.</text>
</comment>
<evidence type="ECO:0000259" key="2">
    <source>
        <dbReference type="Pfam" id="PF21544"/>
    </source>
</evidence>
<dbReference type="SUPFAM" id="SSF101898">
    <property type="entry name" value="NHL repeat"/>
    <property type="match status" value="1"/>
</dbReference>
<name>A0A0D0IVP5_9BACT</name>
<evidence type="ECO:0000256" key="1">
    <source>
        <dbReference type="SAM" id="SignalP"/>
    </source>
</evidence>
<dbReference type="InterPro" id="IPR011044">
    <property type="entry name" value="Quino_amine_DH_bsu"/>
</dbReference>
<proteinExistence type="predicted"/>
<reference evidence="3 4" key="1">
    <citation type="submission" date="2015-01" db="EMBL/GenBank/DDBJ databases">
        <title>Comparative genomics of non-oral Prevotella species.</title>
        <authorList>
            <person name="Accetto T."/>
            <person name="Nograsek B."/>
            <person name="Avgustin G."/>
        </authorList>
    </citation>
    <scope>NUCLEOTIDE SEQUENCE [LARGE SCALE GENOMIC DNA]</scope>
    <source>
        <strain evidence="3 4">P5-119</strain>
    </source>
</reference>
<dbReference type="RefSeq" id="WP_042518053.1">
    <property type="nucleotide sequence ID" value="NZ_JXQK01000040.1"/>
</dbReference>
<feature type="chain" id="PRO_5002212552" description="PorZ N-terminal beta-propeller domain-containing protein" evidence="1">
    <location>
        <begin position="22"/>
        <end position="706"/>
    </location>
</feature>
<dbReference type="AlphaFoldDB" id="A0A0D0IVP5"/>
<keyword evidence="1" id="KW-0732">Signal</keyword>
<dbReference type="EMBL" id="JXQK01000040">
    <property type="protein sequence ID" value="KIP63581.1"/>
    <property type="molecule type" value="Genomic_DNA"/>
</dbReference>
<protein>
    <recommendedName>
        <fullName evidence="2">PorZ N-terminal beta-propeller domain-containing protein</fullName>
    </recommendedName>
</protein>
<accession>A0A0D0IVP5</accession>
<dbReference type="Proteomes" id="UP000032046">
    <property type="component" value="Unassembled WGS sequence"/>
</dbReference>
<dbReference type="Pfam" id="PF21544">
    <property type="entry name" value="PorZ_N_b_propeller"/>
    <property type="match status" value="1"/>
</dbReference>
<sequence>MRRHFISLLTLLAAMTTNAGAQNLDKWKAYMAYGKITDIEPAGNMVYVLSSGDLFSYNITDGSVATYDKVFPLSECTISQIAWNNTAKKLIIVYDNYNIDLLDNKLNVTNIAGYYDKTMTVSKDVNKVVIEGSLAYLCTAFGLVQIDMKEGLILDTYNLGKNVTDCAFSGNKIYVNTSDGILAADKSANLLDKSNWHATTDNVSFNHANDIATTWDNGYLQYVAYDKTNKCYWTNQEDEKLQAYTVTADGTKTVTLSDINPVGTPKYNTIGFLKIRNGKLYTCNGGEWDREKPATLQVYDIDGNTWTTYDDKGIAEKYGIIYKDMLCLDIDPKNDNHVMAGSQSGLYEFLDGKLINRFDYKNSPISFVDGLEGDPNYQIITSLFYDKDNTLWVINHQAINKGILKYSADGKWSSPDKTINHLSVNNAKIMGYDSHGRIWINNGRNANPGVYCYSADGNNLYSYTHFVNEDMAEISGIERCKTLAEDRSGNIWVGTNVGLFVLTEEYQRDPSLGFYQVKVPRNDGTNYADYLLAGLDITTMAIDNADRKWIGTSRDGVYVISSDNMVQEAHFLASNSSLLADGIFDIEIDKQTGTVYIGTEKGLCSVESNAVATNESMSKDNVWAYPNPVKPDYTGLINIVGLAYDSDVKITTTNGVLVAEGRSTGGSFQWDGCDKKGRRVASGIYMVNTATQSGDSGTVCKIAVIN</sequence>
<keyword evidence="4" id="KW-1185">Reference proteome</keyword>
<dbReference type="SUPFAM" id="SSF63829">
    <property type="entry name" value="Calcium-dependent phosphotriesterase"/>
    <property type="match status" value="1"/>
</dbReference>
<feature type="domain" description="PorZ N-terminal beta-propeller" evidence="2">
    <location>
        <begin position="46"/>
        <end position="197"/>
    </location>
</feature>
<evidence type="ECO:0000313" key="4">
    <source>
        <dbReference type="Proteomes" id="UP000032046"/>
    </source>
</evidence>
<organism evidence="3 4">
    <name type="scientific">Prevotella pectinovora</name>
    <dbReference type="NCBI Taxonomy" id="1602169"/>
    <lineage>
        <taxon>Bacteria</taxon>
        <taxon>Pseudomonadati</taxon>
        <taxon>Bacteroidota</taxon>
        <taxon>Bacteroidia</taxon>
        <taxon>Bacteroidales</taxon>
        <taxon>Prevotellaceae</taxon>
        <taxon>Prevotella</taxon>
    </lineage>
</organism>
<dbReference type="InterPro" id="IPR015943">
    <property type="entry name" value="WD40/YVTN_repeat-like_dom_sf"/>
</dbReference>
<feature type="signal peptide" evidence="1">
    <location>
        <begin position="1"/>
        <end position="21"/>
    </location>
</feature>
<evidence type="ECO:0000313" key="3">
    <source>
        <dbReference type="EMBL" id="KIP63581.1"/>
    </source>
</evidence>
<gene>
    <name evidence="3" type="ORF">ST44_03195</name>
</gene>
<dbReference type="STRING" id="1602171.ST44_03195"/>
<dbReference type="Gene3D" id="2.130.10.10">
    <property type="entry name" value="YVTN repeat-like/Quinoprotein amine dehydrogenase"/>
    <property type="match status" value="2"/>
</dbReference>
<dbReference type="SUPFAM" id="SSF50969">
    <property type="entry name" value="YVTN repeat-like/Quinoprotein amine dehydrogenase"/>
    <property type="match status" value="1"/>
</dbReference>
<dbReference type="InterPro" id="IPR048954">
    <property type="entry name" value="PorZ_N"/>
</dbReference>